<evidence type="ECO:0000313" key="2">
    <source>
        <dbReference type="Proteomes" id="UP000619545"/>
    </source>
</evidence>
<dbReference type="AlphaFoldDB" id="A0A832T5B4"/>
<accession>A0A832T5B4</accession>
<proteinExistence type="predicted"/>
<reference evidence="1" key="1">
    <citation type="journal article" date="2020" name="bioRxiv">
        <title>A rank-normalized archaeal taxonomy based on genome phylogeny resolves widespread incomplete and uneven classifications.</title>
        <authorList>
            <person name="Rinke C."/>
            <person name="Chuvochina M."/>
            <person name="Mussig A.J."/>
            <person name="Chaumeil P.-A."/>
            <person name="Waite D.W."/>
            <person name="Whitman W.B."/>
            <person name="Parks D.H."/>
            <person name="Hugenholtz P."/>
        </authorList>
    </citation>
    <scope>NUCLEOTIDE SEQUENCE</scope>
    <source>
        <strain evidence="1">UBA8853</strain>
    </source>
</reference>
<organism evidence="1 2">
    <name type="scientific">Methanopyrus kandleri</name>
    <dbReference type="NCBI Taxonomy" id="2320"/>
    <lineage>
        <taxon>Archaea</taxon>
        <taxon>Methanobacteriati</taxon>
        <taxon>Methanobacteriota</taxon>
        <taxon>Methanomada group</taxon>
        <taxon>Methanopyri</taxon>
        <taxon>Methanopyrales</taxon>
        <taxon>Methanopyraceae</taxon>
        <taxon>Methanopyrus</taxon>
    </lineage>
</organism>
<dbReference type="RefSeq" id="WP_011019413.1">
    <property type="nucleotide sequence ID" value="NZ_DUJS01000001.1"/>
</dbReference>
<comment type="caution">
    <text evidence="1">The sequence shown here is derived from an EMBL/GenBank/DDBJ whole genome shotgun (WGS) entry which is preliminary data.</text>
</comment>
<dbReference type="GeneID" id="1477146"/>
<dbReference type="EMBL" id="DUJS01000001">
    <property type="protein sequence ID" value="HII69677.1"/>
    <property type="molecule type" value="Genomic_DNA"/>
</dbReference>
<dbReference type="Proteomes" id="UP000619545">
    <property type="component" value="Unassembled WGS sequence"/>
</dbReference>
<gene>
    <name evidence="1" type="ORF">HA336_00400</name>
</gene>
<evidence type="ECO:0000313" key="1">
    <source>
        <dbReference type="EMBL" id="HII69677.1"/>
    </source>
</evidence>
<sequence>MRFPALVIGLLVALGPTAASESPKVAVVMPYHGSYDPHWIYMAHELPEKVQEILSVTYDEYNIQVYPGSFETYDVTKVRLQGGKEYVIHQEEVNTGEEVLKTELGHALKEAEEFTNSGRDGLIVVLPAFVNRGGQHQCVEIPEVIDIILGDKVPKYSVHYEPFGITNWDRQNDIGIVPELLFRNIQTEAEKTLTGPNGQGDPEDVFSAYKDKRLLDFLVDHKDEVGLLEIMFGTLRVGYWDDFKANAMYVLRGVAERLGNLLGTTIPVGEVDWALENPFVREGKAYFFAFQNPEIGPENWEKSRWEVRYEQFQKLMQSLCRQGVRYVVAFPYITVTGITDRKLFEGNPEHGPEGDEPEAYDYPEAILRHFGAELVAETVADVRKYTYVQEGQEKTRTVYINARIYRIPKEKLGTDADMYVIYVRRGLLDAPNATEKVARVYANYIATHLPTWLMEYEAVKGMKEGFEGEINSLRKDVKSLKKRKVAVYPAVIALALAMIPPLRRR</sequence>
<protein>
    <submittedName>
        <fullName evidence="1">Uncharacterized protein</fullName>
    </submittedName>
</protein>
<name>A0A832T5B4_9EURY</name>